<keyword evidence="14" id="KW-1133">Transmembrane helix</keyword>
<evidence type="ECO:0000256" key="14">
    <source>
        <dbReference type="SAM" id="Phobius"/>
    </source>
</evidence>
<feature type="region of interest" description="Disordered" evidence="13">
    <location>
        <begin position="1"/>
        <end position="40"/>
    </location>
</feature>
<comment type="cofactor">
    <cofactor evidence="1">
        <name>Mg(2+)</name>
        <dbReference type="ChEBI" id="CHEBI:18420"/>
    </cofactor>
</comment>
<feature type="region of interest" description="Disordered" evidence="13">
    <location>
        <begin position="1130"/>
        <end position="1183"/>
    </location>
</feature>
<evidence type="ECO:0000256" key="13">
    <source>
        <dbReference type="SAM" id="MobiDB-lite"/>
    </source>
</evidence>
<evidence type="ECO:0000313" key="16">
    <source>
        <dbReference type="EMBL" id="CAK5280528.1"/>
    </source>
</evidence>
<evidence type="ECO:0000256" key="2">
    <source>
        <dbReference type="ARBA" id="ARBA00004826"/>
    </source>
</evidence>
<feature type="region of interest" description="Disordered" evidence="13">
    <location>
        <begin position="90"/>
        <end position="115"/>
    </location>
</feature>
<dbReference type="FunFam" id="3.90.79.10:FF:000012">
    <property type="entry name" value="Isopentenyl-diphosphate Delta-isomerase 1"/>
    <property type="match status" value="1"/>
</dbReference>
<comment type="similarity">
    <text evidence="3">Belongs to the IPP isomerase type 1 family.</text>
</comment>
<feature type="region of interest" description="Disordered" evidence="13">
    <location>
        <begin position="885"/>
        <end position="980"/>
    </location>
</feature>
<feature type="compositionally biased region" description="Polar residues" evidence="13">
    <location>
        <begin position="924"/>
        <end position="950"/>
    </location>
</feature>
<keyword evidence="14" id="KW-0472">Membrane</keyword>
<dbReference type="GO" id="GO:0004452">
    <property type="term" value="F:isopentenyl-diphosphate delta-isomerase activity"/>
    <property type="evidence" value="ECO:0007669"/>
    <property type="project" value="UniProtKB-EC"/>
</dbReference>
<feature type="region of interest" description="Disordered" evidence="13">
    <location>
        <begin position="427"/>
        <end position="457"/>
    </location>
</feature>
<evidence type="ECO:0000256" key="3">
    <source>
        <dbReference type="ARBA" id="ARBA00007579"/>
    </source>
</evidence>
<dbReference type="SUPFAM" id="SSF55811">
    <property type="entry name" value="Nudix"/>
    <property type="match status" value="1"/>
</dbReference>
<protein>
    <recommendedName>
        <fullName evidence="4">isopentenyl-diphosphate Delta-isomerase</fullName>
        <ecNumber evidence="4">5.3.3.2</ecNumber>
    </recommendedName>
</protein>
<organism evidence="16 17">
    <name type="scientific">Mycena citricolor</name>
    <dbReference type="NCBI Taxonomy" id="2018698"/>
    <lineage>
        <taxon>Eukaryota</taxon>
        <taxon>Fungi</taxon>
        <taxon>Dikarya</taxon>
        <taxon>Basidiomycota</taxon>
        <taxon>Agaricomycotina</taxon>
        <taxon>Agaricomycetes</taxon>
        <taxon>Agaricomycetidae</taxon>
        <taxon>Agaricales</taxon>
        <taxon>Marasmiineae</taxon>
        <taxon>Mycenaceae</taxon>
        <taxon>Mycena</taxon>
    </lineage>
</organism>
<dbReference type="GO" id="GO:0046872">
    <property type="term" value="F:metal ion binding"/>
    <property type="evidence" value="ECO:0007669"/>
    <property type="project" value="UniProtKB-KW"/>
</dbReference>
<evidence type="ECO:0000256" key="4">
    <source>
        <dbReference type="ARBA" id="ARBA00012057"/>
    </source>
</evidence>
<dbReference type="NCBIfam" id="TIGR02150">
    <property type="entry name" value="IPP_isom_1"/>
    <property type="match status" value="1"/>
</dbReference>
<dbReference type="GO" id="GO:0009240">
    <property type="term" value="P:isopentenyl diphosphate biosynthetic process"/>
    <property type="evidence" value="ECO:0007669"/>
    <property type="project" value="TreeGrafter"/>
</dbReference>
<evidence type="ECO:0000313" key="17">
    <source>
        <dbReference type="Proteomes" id="UP001295794"/>
    </source>
</evidence>
<dbReference type="PROSITE" id="PS51462">
    <property type="entry name" value="NUDIX"/>
    <property type="match status" value="1"/>
</dbReference>
<feature type="compositionally biased region" description="Acidic residues" evidence="13">
    <location>
        <begin position="11"/>
        <end position="21"/>
    </location>
</feature>
<keyword evidence="9" id="KW-0443">Lipid metabolism</keyword>
<dbReference type="InterPro" id="IPR000086">
    <property type="entry name" value="NUDIX_hydrolase_dom"/>
</dbReference>
<evidence type="ECO:0000256" key="8">
    <source>
        <dbReference type="ARBA" id="ARBA00022955"/>
    </source>
</evidence>
<evidence type="ECO:0000256" key="10">
    <source>
        <dbReference type="ARBA" id="ARBA00023229"/>
    </source>
</evidence>
<dbReference type="InterPro" id="IPR006910">
    <property type="entry name" value="Rad21_Rec8_N"/>
</dbReference>
<dbReference type="GO" id="GO:0006694">
    <property type="term" value="P:steroid biosynthetic process"/>
    <property type="evidence" value="ECO:0007669"/>
    <property type="project" value="UniProtKB-KW"/>
</dbReference>
<dbReference type="PANTHER" id="PTHR10885:SF0">
    <property type="entry name" value="ISOPENTENYL-DIPHOSPHATE DELTA-ISOMERASE"/>
    <property type="match status" value="1"/>
</dbReference>
<feature type="domain" description="Nudix hydrolase" evidence="15">
    <location>
        <begin position="1384"/>
        <end position="1534"/>
    </location>
</feature>
<feature type="compositionally biased region" description="Acidic residues" evidence="13">
    <location>
        <begin position="1082"/>
        <end position="1092"/>
    </location>
</feature>
<dbReference type="InterPro" id="IPR011876">
    <property type="entry name" value="IsopentenylPP_isomerase_typ1"/>
</dbReference>
<dbReference type="CDD" id="cd02885">
    <property type="entry name" value="NUDIX_IPP_Isomerase"/>
    <property type="match status" value="1"/>
</dbReference>
<dbReference type="Pfam" id="PF04825">
    <property type="entry name" value="Rad21_Rec8_N"/>
    <property type="match status" value="1"/>
</dbReference>
<keyword evidence="14" id="KW-0812">Transmembrane</keyword>
<sequence length="1574" mass="176436">MESSPRPSVSADEDVREDDEVSVTSTKTVDENNMSERQLRDLYDSEEIDRFLSLFSAYVNEVELQEENEPPNSPDSLWSMGTSAISLLQQGSQPSAEPNFVDGNDSSDPDDPQTPEVIVPSTFSERIAQNFLCPVLPPSKSTPTFTLGRLRLTTQRLYLATLPVYGPFLSNLARLATWENRYESSLFCSIFWLLWYYNLLLPALFFRMFYSLLRRKIFSYPTLAELKAHREEIDRADEFGQEFSTRFSASSSLGLKELWRLFKVFNKSKKSKAKKLATRAQNVASQESLQTLDESGEAAPTVLDSDDPKENVENDLKRVGLQVLSELADLHERIKNIFIWRRPASSKMYGSIILFLALFTLVVPAKYIAKTIYFVGGFMFWHLVPIIAALSPADRSRLPPPFMDVPTDAEYAMDLISQRVAAGLDVRPTKIRPRDKKEPNNEVDQEENFDAYQPSSQRKLDSNLKKLAHRAAVGKAWIQEGKRALSPSSDQPGARPHAIADAHTFPAQHSNAPGLITLTPDTLFFTPIFSSNSKIEIPVSALKGVKKKNGLMNALAITWTDGSAVDREEKFRWLTPSSKDPKVVRVTGASYTFSADICSIMFFSPELLAKRDSGFGLLWLAATLGAKSTFKRLPKRSVLTADIAQLCDLIAEPSEPLALRLSSNLMVGVARVYKVKQEIFYTDVTHCVTSLKKVVQEIQSAATSGTSMQMAQPTAKHSALTLSKDPRAAFLMDFDALVADWDEFLNIGNEADGDEDSGDEFDPKAKSGKAKPKSKLKAQPLPAEDARADMYTLKEPDLILSNSFDLSFHANGGEPSSSQFGGGFDMNDAFSGGADILDLGLDISDELAKELGEGWGTLPDQLNGMMIDDPFRNNELDVPMDIDFGVQDPFDIPFDPTPRNQSMPPATPRKRKQGDTERNKENLLPSNLRQTPNRGLSKSPAPTFSQQLLSQDREESQLPLQDITEQNREPGNRATKKVKKTRLLLDARTELTDEELKLARAEYLKGQTILRRELEQKKAEKDGAKILEELMWGVPRGLQAEPLVEFWQENFKVQVEARTGVVFLHPNDEPPRKRRKIRGEAIQEDADSDRPEDELRDRALEYGDFNINEMGLELDLGGSDRVSIDRADIRMRGSSQSRRESSLIPSQTGSVIDGLEFSPSAAKNADDDEFDVGHQGENSIDESQRSEMNLITLERNSFNFLEYVRMQQQGLPGTAKDLSFDGVVPMDTSTRHVAAAAFYHCLGKPMMPTPVSTVQHKLHSAGDEGFAASQAERAIRTAVDHDLRRRWSVLLKVLADNPDIELSSVSLRLLLSRRAYRRLPTFPLHRNPPFRTHMSSPAVLAAKAALASIDLSNYDPEQSRLMDERCILVDEDDNAIGAMDKKTWLVAPSVFRVRVPPSDGKLLLQQRATEKITFPDMWTNTCCSHPLDDFEIEKVEKEQLGVRAAASRKLEHELGIPTSQTPVDEFQYLTRIHYLAPSNGMWGEHEVDYILFFTADVTVTPNLNEIRDYKYVDKAELQAMFKDESNSFTPWFKLIARDFLFGWWDELLARKNAEGLVVAKSLAGVADGSKVFKM</sequence>
<feature type="transmembrane region" description="Helical" evidence="14">
    <location>
        <begin position="371"/>
        <end position="390"/>
    </location>
</feature>
<evidence type="ECO:0000256" key="5">
    <source>
        <dbReference type="ARBA" id="ARBA00022516"/>
    </source>
</evidence>
<keyword evidence="5" id="KW-0444">Lipid biosynthesis</keyword>
<feature type="transmembrane region" description="Helical" evidence="14">
    <location>
        <begin position="190"/>
        <end position="210"/>
    </location>
</feature>
<evidence type="ECO:0000256" key="9">
    <source>
        <dbReference type="ARBA" id="ARBA00023098"/>
    </source>
</evidence>
<keyword evidence="10" id="KW-0414">Isoprene biosynthesis</keyword>
<dbReference type="InterPro" id="IPR015797">
    <property type="entry name" value="NUDIX_hydrolase-like_dom_sf"/>
</dbReference>
<dbReference type="Pfam" id="PF00293">
    <property type="entry name" value="NUDIX"/>
    <property type="match status" value="1"/>
</dbReference>
<feature type="region of interest" description="Disordered" evidence="13">
    <location>
        <begin position="1064"/>
        <end position="1094"/>
    </location>
</feature>
<keyword evidence="7" id="KW-0460">Magnesium</keyword>
<keyword evidence="8" id="KW-0752">Steroid biosynthesis</keyword>
<feature type="compositionally biased region" description="Acidic residues" evidence="13">
    <location>
        <begin position="751"/>
        <end position="760"/>
    </location>
</feature>
<feature type="transmembrane region" description="Helical" evidence="14">
    <location>
        <begin position="348"/>
        <end position="365"/>
    </location>
</feature>
<feature type="compositionally biased region" description="Basic and acidic residues" evidence="13">
    <location>
        <begin position="1130"/>
        <end position="1141"/>
    </location>
</feature>
<keyword evidence="17" id="KW-1185">Reference proteome</keyword>
<reference evidence="16" key="1">
    <citation type="submission" date="2023-11" db="EMBL/GenBank/DDBJ databases">
        <authorList>
            <person name="De Vega J J."/>
            <person name="De Vega J J."/>
        </authorList>
    </citation>
    <scope>NUCLEOTIDE SEQUENCE</scope>
</reference>
<name>A0AAD2HR14_9AGAR</name>
<dbReference type="Proteomes" id="UP001295794">
    <property type="component" value="Unassembled WGS sequence"/>
</dbReference>
<feature type="region of interest" description="Disordered" evidence="13">
    <location>
        <begin position="749"/>
        <end position="781"/>
    </location>
</feature>
<evidence type="ECO:0000256" key="1">
    <source>
        <dbReference type="ARBA" id="ARBA00001946"/>
    </source>
</evidence>
<dbReference type="EMBL" id="CAVNYO010000440">
    <property type="protein sequence ID" value="CAK5280528.1"/>
    <property type="molecule type" value="Genomic_DNA"/>
</dbReference>
<accession>A0AAD2HR14</accession>
<dbReference type="PANTHER" id="PTHR10885">
    <property type="entry name" value="ISOPENTENYL-DIPHOSPHATE DELTA-ISOMERASE"/>
    <property type="match status" value="1"/>
</dbReference>
<dbReference type="GO" id="GO:0005737">
    <property type="term" value="C:cytoplasm"/>
    <property type="evidence" value="ECO:0007669"/>
    <property type="project" value="TreeGrafter"/>
</dbReference>
<evidence type="ECO:0000256" key="7">
    <source>
        <dbReference type="ARBA" id="ARBA00022842"/>
    </source>
</evidence>
<comment type="catalytic activity">
    <reaction evidence="12">
        <text>isopentenyl diphosphate = dimethylallyl diphosphate</text>
        <dbReference type="Rhea" id="RHEA:23284"/>
        <dbReference type="ChEBI" id="CHEBI:57623"/>
        <dbReference type="ChEBI" id="CHEBI:128769"/>
        <dbReference type="EC" id="5.3.3.2"/>
    </reaction>
    <physiologicalReaction direction="left-to-right" evidence="12">
        <dbReference type="Rhea" id="RHEA:23285"/>
    </physiologicalReaction>
</comment>
<comment type="pathway">
    <text evidence="2">Isoprenoid biosynthesis; dimethylallyl diphosphate biosynthesis; dimethylallyl diphosphate from isopentenyl diphosphate: step 1/1.</text>
</comment>
<dbReference type="Gene3D" id="3.90.79.10">
    <property type="entry name" value="Nucleoside Triphosphate Pyrophosphohydrolase"/>
    <property type="match status" value="1"/>
</dbReference>
<evidence type="ECO:0000259" key="15">
    <source>
        <dbReference type="PROSITE" id="PS51462"/>
    </source>
</evidence>
<gene>
    <name evidence="16" type="ORF">MYCIT1_LOCUS31023</name>
</gene>
<evidence type="ECO:0000256" key="11">
    <source>
        <dbReference type="ARBA" id="ARBA00023235"/>
    </source>
</evidence>
<dbReference type="EC" id="5.3.3.2" evidence="4"/>
<keyword evidence="11" id="KW-0413">Isomerase</keyword>
<evidence type="ECO:0000256" key="6">
    <source>
        <dbReference type="ARBA" id="ARBA00022723"/>
    </source>
</evidence>
<feature type="region of interest" description="Disordered" evidence="13">
    <location>
        <begin position="287"/>
        <end position="311"/>
    </location>
</feature>
<feature type="compositionally biased region" description="Basic residues" evidence="13">
    <location>
        <begin position="766"/>
        <end position="776"/>
    </location>
</feature>
<keyword evidence="6" id="KW-0479">Metal-binding</keyword>
<evidence type="ECO:0000256" key="12">
    <source>
        <dbReference type="ARBA" id="ARBA00029294"/>
    </source>
</evidence>
<comment type="caution">
    <text evidence="16">The sequence shown here is derived from an EMBL/GenBank/DDBJ whole genome shotgun (WGS) entry which is preliminary data.</text>
</comment>
<proteinExistence type="inferred from homology"/>